<dbReference type="EMBL" id="WIPF01000037">
    <property type="protein sequence ID" value="KAF3223209.1"/>
    <property type="molecule type" value="Genomic_DNA"/>
</dbReference>
<proteinExistence type="predicted"/>
<evidence type="ECO:0000313" key="3">
    <source>
        <dbReference type="Proteomes" id="UP000483672"/>
    </source>
</evidence>
<protein>
    <submittedName>
        <fullName evidence="2">Uncharacterized protein</fullName>
    </submittedName>
</protein>
<feature type="compositionally biased region" description="Basic and acidic residues" evidence="1">
    <location>
        <begin position="858"/>
        <end position="878"/>
    </location>
</feature>
<feature type="region of interest" description="Disordered" evidence="1">
    <location>
        <begin position="858"/>
        <end position="929"/>
    </location>
</feature>
<feature type="region of interest" description="Disordered" evidence="1">
    <location>
        <begin position="113"/>
        <end position="140"/>
    </location>
</feature>
<evidence type="ECO:0000256" key="1">
    <source>
        <dbReference type="SAM" id="MobiDB-lite"/>
    </source>
</evidence>
<feature type="compositionally biased region" description="Basic and acidic residues" evidence="1">
    <location>
        <begin position="1"/>
        <end position="14"/>
    </location>
</feature>
<sequence>MMKTEIRPSSRDLHPPTPGDLSLSLLDGITSDEIYTYTKQPSSCAANFFVRVNGEGRTTTKAPPRRGDPTTLSEHGYWDFDRGNSVTIELESQEISKFERNLSEADTTKSVYEGWESKTPHDTVLSREKDTSAQGAEPISENRPNVERVVDRVGRVKQAIEEVETIPQPEFNQGNSTAVEGSTGSGYEATDDFVITGILSNKSSRLFPISDKSSPPFYISDKLLRETAKAIHLLLIPVYRRRRRLKPEKKESPTNFKDSLRSPKVQSSQKARYVNPDLEVANSQNWRQIRTQNPLYHFAIFSDDVWTIDTTIMSAKAILKLPTHIAGRPVILNYLPSMIGSFPYYPDPVNTPIDPTKDIDDGTLRFLFEQYPGARAACVYLNKTLVLLYDGKFNRRTEFRKRPRKFGGLDVDHAPFNQRYTTGPVVNDSRLRGSQLDNNEDLRVEIGSNGFGLTYSQNGVNKVKWDGLRVGVRLKNIDNPDCEVLTMTAHSLLKSVEDLYEDQDQEESEDHPWYNPAKFLNINKTNYKINYHDDEFGIIHSHYEVEPESTSDLGGYQNMLRHDLVLIGESDKASPSMRFPIFRNSHGIPIEMEWADLENEDFKTQKMVLLGFNIQLHAEGSQQKKEANTSSQPRQGGAQRKYTGTASQQGRAVVTHEDYKDKTLGLNEKGVMSLVELNGVVEGRGYECRVGSKGPLSKDPKFQDRFRDLSYFQRSILWRPDIERLRWDDDQSDDIEESSERSSGLLSIEGASGCPLAFKTQRYGKTVYKIFGFQNSEHVLKDDDLGLKQEKWAAEALIGNFHTYHSLCLPEKLTKEWVIVWKLPTPKPQDQDPPGVGAGDSDIEMRDSDMHGIEVHGIEMHDNGRHDIDTSPSRTEKATKHHRRTTTSGISKSRPETAHSRKQRLQRIPQSALQDALAEKASQSKNPQV</sequence>
<name>A0A6G1MID6_ORBOL</name>
<gene>
    <name evidence="2" type="ORF">TWF191_006489</name>
</gene>
<accession>A0A6G1MID6</accession>
<comment type="caution">
    <text evidence="2">The sequence shown here is derived from an EMBL/GenBank/DDBJ whole genome shotgun (WGS) entry which is preliminary data.</text>
</comment>
<feature type="region of interest" description="Disordered" evidence="1">
    <location>
        <begin position="246"/>
        <end position="271"/>
    </location>
</feature>
<evidence type="ECO:0000313" key="2">
    <source>
        <dbReference type="EMBL" id="KAF3223209.1"/>
    </source>
</evidence>
<organism evidence="2 3">
    <name type="scientific">Orbilia oligospora</name>
    <name type="common">Nematode-trapping fungus</name>
    <name type="synonym">Arthrobotrys oligospora</name>
    <dbReference type="NCBI Taxonomy" id="2813651"/>
    <lineage>
        <taxon>Eukaryota</taxon>
        <taxon>Fungi</taxon>
        <taxon>Dikarya</taxon>
        <taxon>Ascomycota</taxon>
        <taxon>Pezizomycotina</taxon>
        <taxon>Orbiliomycetes</taxon>
        <taxon>Orbiliales</taxon>
        <taxon>Orbiliaceae</taxon>
        <taxon>Orbilia</taxon>
    </lineage>
</organism>
<feature type="region of interest" description="Disordered" evidence="1">
    <location>
        <begin position="1"/>
        <end position="20"/>
    </location>
</feature>
<feature type="region of interest" description="Disordered" evidence="1">
    <location>
        <begin position="620"/>
        <end position="656"/>
    </location>
</feature>
<reference evidence="2 3" key="1">
    <citation type="submission" date="2019-06" db="EMBL/GenBank/DDBJ databases">
        <authorList>
            <person name="Palmer J.M."/>
        </authorList>
    </citation>
    <scope>NUCLEOTIDE SEQUENCE [LARGE SCALE GENOMIC DNA]</scope>
    <source>
        <strain evidence="2 3">TWF191</strain>
    </source>
</reference>
<feature type="region of interest" description="Disordered" evidence="1">
    <location>
        <begin position="824"/>
        <end position="844"/>
    </location>
</feature>
<dbReference type="Proteomes" id="UP000483672">
    <property type="component" value="Unassembled WGS sequence"/>
</dbReference>
<dbReference type="AlphaFoldDB" id="A0A6G1MID6"/>
<feature type="compositionally biased region" description="Basic and acidic residues" evidence="1">
    <location>
        <begin position="115"/>
        <end position="131"/>
    </location>
</feature>